<dbReference type="EMBL" id="JAMKPW020000030">
    <property type="protein sequence ID" value="KAK8203384.1"/>
    <property type="molecule type" value="Genomic_DNA"/>
</dbReference>
<name>A0ACC3S9B5_9PEZI</name>
<organism evidence="1 2">
    <name type="scientific">Zalaria obscura</name>
    <dbReference type="NCBI Taxonomy" id="2024903"/>
    <lineage>
        <taxon>Eukaryota</taxon>
        <taxon>Fungi</taxon>
        <taxon>Dikarya</taxon>
        <taxon>Ascomycota</taxon>
        <taxon>Pezizomycotina</taxon>
        <taxon>Dothideomycetes</taxon>
        <taxon>Dothideomycetidae</taxon>
        <taxon>Dothideales</taxon>
        <taxon>Zalariaceae</taxon>
        <taxon>Zalaria</taxon>
    </lineage>
</organism>
<reference evidence="1" key="1">
    <citation type="submission" date="2024-02" db="EMBL/GenBank/DDBJ databases">
        <title>Metagenome Assembled Genome of Zalaria obscura JY119.</title>
        <authorList>
            <person name="Vighnesh L."/>
            <person name="Jagadeeshwari U."/>
            <person name="Venkata Ramana C."/>
            <person name="Sasikala C."/>
        </authorList>
    </citation>
    <scope>NUCLEOTIDE SEQUENCE</scope>
    <source>
        <strain evidence="1">JY119</strain>
    </source>
</reference>
<accession>A0ACC3S9B5</accession>
<dbReference type="Proteomes" id="UP001320706">
    <property type="component" value="Unassembled WGS sequence"/>
</dbReference>
<keyword evidence="1" id="KW-0328">Glycosyltransferase</keyword>
<keyword evidence="1" id="KW-0808">Transferase</keyword>
<dbReference type="EC" id="2.4.1.80" evidence="1"/>
<evidence type="ECO:0000313" key="1">
    <source>
        <dbReference type="EMBL" id="KAK8203384.1"/>
    </source>
</evidence>
<evidence type="ECO:0000313" key="2">
    <source>
        <dbReference type="Proteomes" id="UP001320706"/>
    </source>
</evidence>
<keyword evidence="2" id="KW-1185">Reference proteome</keyword>
<gene>
    <name evidence="1" type="primary">HSX11</name>
    <name evidence="1" type="ORF">M8818_005275</name>
</gene>
<sequence>MTAAAFDAETLLSRTDAVRDVSVFKLVAATICLIWYVAVVLVCCIGFLQLWRYYSQPPALSSLPLSKAPPVTIIRPVKGLEPSLYQCLAATFFQTYPKEKLRIRFCVSDRRDPALPVLEKLLQDFPGYDAAILVEDEDPELQGQKAEGMGPNPKIRNMSRAYREASGNIVWIIDCNVWVQKGACARMVETLEGYRDEGRKNKFVHLLPLVVDTKGTASSEDSQSLLGTGASGSDYQVVTTSTASAEVRANNPGASTLLRDGGGRLEELFMSSAHAKFYTAINTVLIAPCIVGKSTMFRKSHLDALTAGQGIDYFSENICEDHLIGDMLWKKPVPEELEGEKWGKHAMVFGDLAIQPMAGMSVREYVARRIRWLRVRKFTVTLATLVEPGTECFLCSLYGAFAVTTLPYFHRNFGVPQTWTAFWVFWLLSVGIWALIDWTLYKKLHSGASLDVDDDTPDFARAPKNGRRRPFKEWLAAWVGREALAWPVWAWAVYGGVTVTWRGKRFWVGMDMKVHEIASDSAATANGSKRRDS</sequence>
<proteinExistence type="predicted"/>
<comment type="caution">
    <text evidence="1">The sequence shown here is derived from an EMBL/GenBank/DDBJ whole genome shotgun (WGS) entry which is preliminary data.</text>
</comment>
<protein>
    <submittedName>
        <fullName evidence="1">Ceramide glucosyltransferase</fullName>
        <ecNumber evidence="1">2.4.1.80</ecNumber>
    </submittedName>
</protein>